<gene>
    <name evidence="2" type="ORF">BaRGS_00015217</name>
</gene>
<name>A0ABD0L2N5_9CAEN</name>
<evidence type="ECO:0000313" key="3">
    <source>
        <dbReference type="Proteomes" id="UP001519460"/>
    </source>
</evidence>
<evidence type="ECO:0000313" key="2">
    <source>
        <dbReference type="EMBL" id="KAK7493506.1"/>
    </source>
</evidence>
<comment type="caution">
    <text evidence="2">The sequence shown here is derived from an EMBL/GenBank/DDBJ whole genome shotgun (WGS) entry which is preliminary data.</text>
</comment>
<accession>A0ABD0L2N5</accession>
<dbReference type="EMBL" id="JACVVK020000092">
    <property type="protein sequence ID" value="KAK7493506.1"/>
    <property type="molecule type" value="Genomic_DNA"/>
</dbReference>
<keyword evidence="3" id="KW-1185">Reference proteome</keyword>
<proteinExistence type="predicted"/>
<dbReference type="AlphaFoldDB" id="A0ABD0L2N5"/>
<organism evidence="2 3">
    <name type="scientific">Batillaria attramentaria</name>
    <dbReference type="NCBI Taxonomy" id="370345"/>
    <lineage>
        <taxon>Eukaryota</taxon>
        <taxon>Metazoa</taxon>
        <taxon>Spiralia</taxon>
        <taxon>Lophotrochozoa</taxon>
        <taxon>Mollusca</taxon>
        <taxon>Gastropoda</taxon>
        <taxon>Caenogastropoda</taxon>
        <taxon>Sorbeoconcha</taxon>
        <taxon>Cerithioidea</taxon>
        <taxon>Batillariidae</taxon>
        <taxon>Batillaria</taxon>
    </lineage>
</organism>
<protein>
    <submittedName>
        <fullName evidence="2">Uncharacterized protein</fullName>
    </submittedName>
</protein>
<reference evidence="2 3" key="1">
    <citation type="journal article" date="2023" name="Sci. Data">
        <title>Genome assembly of the Korean intertidal mud-creeper Batillaria attramentaria.</title>
        <authorList>
            <person name="Patra A.K."/>
            <person name="Ho P.T."/>
            <person name="Jun S."/>
            <person name="Lee S.J."/>
            <person name="Kim Y."/>
            <person name="Won Y.J."/>
        </authorList>
    </citation>
    <scope>NUCLEOTIDE SEQUENCE [LARGE SCALE GENOMIC DNA]</scope>
    <source>
        <strain evidence="2">Wonlab-2016</strain>
    </source>
</reference>
<feature type="region of interest" description="Disordered" evidence="1">
    <location>
        <begin position="1"/>
        <end position="21"/>
    </location>
</feature>
<evidence type="ECO:0000256" key="1">
    <source>
        <dbReference type="SAM" id="MobiDB-lite"/>
    </source>
</evidence>
<dbReference type="Proteomes" id="UP001519460">
    <property type="component" value="Unassembled WGS sequence"/>
</dbReference>
<sequence>MFSPSLPKNCKSGVFSRKRTTPAPSVQLMGDRERVVPPRRPCGVGRQRAAQLQRPLTCVGHERGQQCPFRQSQETGPRCRIPLHSHFHLPRLSQRFRYPLARN</sequence>